<name>A0A0S7BU85_9CHLR</name>
<dbReference type="PANTHER" id="PTHR43673:SF10">
    <property type="entry name" value="NADH DEHYDROGENASE_NAD(P)H NITROREDUCTASE XCC3605-RELATED"/>
    <property type="match status" value="1"/>
</dbReference>
<dbReference type="STRING" id="1678840.ATC1_13735"/>
<reference evidence="4" key="1">
    <citation type="journal article" date="2015" name="Genome Announc.">
        <title>Draft Genome Sequence of Anaerolineae Strain TC1, a Novel Isolate from a Methanogenic Wastewater Treatment System.</title>
        <authorList>
            <person name="Matsuura N."/>
            <person name="Tourlousse D.M."/>
            <person name="Sun L."/>
            <person name="Toyonaga M."/>
            <person name="Kuroda K."/>
            <person name="Ohashi A."/>
            <person name="Cruz R."/>
            <person name="Yamaguchi T."/>
            <person name="Sekiguchi Y."/>
        </authorList>
    </citation>
    <scope>NUCLEOTIDE SEQUENCE [LARGE SCALE GENOMIC DNA]</scope>
    <source>
        <strain evidence="4">TC1</strain>
    </source>
</reference>
<evidence type="ECO:0000256" key="1">
    <source>
        <dbReference type="ARBA" id="ARBA00007118"/>
    </source>
</evidence>
<keyword evidence="2" id="KW-0560">Oxidoreductase</keyword>
<accession>A0A0S7BU85</accession>
<comment type="similarity">
    <text evidence="1">Belongs to the nitroreductase family.</text>
</comment>
<protein>
    <submittedName>
        <fullName evidence="4">Nitroreductase</fullName>
    </submittedName>
</protein>
<dbReference type="PANTHER" id="PTHR43673">
    <property type="entry name" value="NAD(P)H NITROREDUCTASE YDGI-RELATED"/>
    <property type="match status" value="1"/>
</dbReference>
<evidence type="ECO:0000259" key="3">
    <source>
        <dbReference type="Pfam" id="PF00881"/>
    </source>
</evidence>
<dbReference type="InterPro" id="IPR029479">
    <property type="entry name" value="Nitroreductase"/>
</dbReference>
<evidence type="ECO:0000256" key="2">
    <source>
        <dbReference type="ARBA" id="ARBA00023002"/>
    </source>
</evidence>
<keyword evidence="5" id="KW-1185">Reference proteome</keyword>
<dbReference type="Pfam" id="PF00881">
    <property type="entry name" value="Nitroreductase"/>
    <property type="match status" value="1"/>
</dbReference>
<dbReference type="AlphaFoldDB" id="A0A0S7BU85"/>
<dbReference type="Gene3D" id="3.40.109.10">
    <property type="entry name" value="NADH Oxidase"/>
    <property type="match status" value="1"/>
</dbReference>
<dbReference type="Proteomes" id="UP000053370">
    <property type="component" value="Unassembled WGS sequence"/>
</dbReference>
<dbReference type="OrthoDB" id="9812105at2"/>
<dbReference type="RefSeq" id="WP_062280582.1">
    <property type="nucleotide sequence ID" value="NZ_DF968181.1"/>
</dbReference>
<evidence type="ECO:0000313" key="5">
    <source>
        <dbReference type="Proteomes" id="UP000053370"/>
    </source>
</evidence>
<organism evidence="4">
    <name type="scientific">Flexilinea flocculi</name>
    <dbReference type="NCBI Taxonomy" id="1678840"/>
    <lineage>
        <taxon>Bacteria</taxon>
        <taxon>Bacillati</taxon>
        <taxon>Chloroflexota</taxon>
        <taxon>Anaerolineae</taxon>
        <taxon>Anaerolineales</taxon>
        <taxon>Anaerolineaceae</taxon>
        <taxon>Flexilinea</taxon>
    </lineage>
</organism>
<dbReference type="SUPFAM" id="SSF55469">
    <property type="entry name" value="FMN-dependent nitroreductase-like"/>
    <property type="match status" value="1"/>
</dbReference>
<proteinExistence type="inferred from homology"/>
<feature type="domain" description="Nitroreductase" evidence="3">
    <location>
        <begin position="7"/>
        <end position="156"/>
    </location>
</feature>
<dbReference type="PATRIC" id="fig|1678840.3.peg.2099"/>
<evidence type="ECO:0000313" key="4">
    <source>
        <dbReference type="EMBL" id="GAP40756.1"/>
    </source>
</evidence>
<gene>
    <name evidence="4" type="ORF">ATC1_13735</name>
</gene>
<dbReference type="GO" id="GO:0016491">
    <property type="term" value="F:oxidoreductase activity"/>
    <property type="evidence" value="ECO:0007669"/>
    <property type="project" value="UniProtKB-KW"/>
</dbReference>
<sequence>MNTIECIKTRRSIRKFLPDPIPQKTIEMLIGVAAWAPSWKNTQTTRYIALTGNEKNAIAEIALGGNNRSITENAPLLIALCSEKHISGCNPDGSYRDRFGTHWESFDSGIACQTLCLAAHDLGIGTVIMGIYDPQKAHEYLKLPESIQVSALIAAGIPAENPDPRPRKDVSELLTFFHE</sequence>
<dbReference type="InterPro" id="IPR000415">
    <property type="entry name" value="Nitroreductase-like"/>
</dbReference>
<dbReference type="EMBL" id="DF968181">
    <property type="protein sequence ID" value="GAP40756.1"/>
    <property type="molecule type" value="Genomic_DNA"/>
</dbReference>